<feature type="signal peptide" evidence="6">
    <location>
        <begin position="1"/>
        <end position="20"/>
    </location>
</feature>
<evidence type="ECO:0000256" key="6">
    <source>
        <dbReference type="SAM" id="SignalP"/>
    </source>
</evidence>
<keyword evidence="3 6" id="KW-0732">Signal</keyword>
<keyword evidence="2" id="KW-0813">Transport</keyword>
<dbReference type="PANTHER" id="PTHR30024:SF48">
    <property type="entry name" value="ABC TRANSPORTER SUBSTRATE-BINDING PROTEIN"/>
    <property type="match status" value="1"/>
</dbReference>
<reference evidence="9" key="1">
    <citation type="submission" date="2018-03" db="EMBL/GenBank/DDBJ databases">
        <authorList>
            <person name="Blom J."/>
        </authorList>
    </citation>
    <scope>NUCLEOTIDE SEQUENCE [LARGE SCALE GENOMIC DNA]</scope>
    <source>
        <strain evidence="9">KPC-SM-21</strain>
    </source>
</reference>
<feature type="chain" id="PRO_5015775782" description="Putative aliphatic sulfonates-binding protein" evidence="6">
    <location>
        <begin position="21"/>
        <end position="334"/>
    </location>
</feature>
<dbReference type="Pfam" id="PF12974">
    <property type="entry name" value="Phosphonate-bd"/>
    <property type="match status" value="1"/>
</dbReference>
<dbReference type="GO" id="GO:0016020">
    <property type="term" value="C:membrane"/>
    <property type="evidence" value="ECO:0007669"/>
    <property type="project" value="InterPro"/>
</dbReference>
<sequence length="334" mass="36588">MKLNKIAVFSLIVSAMVGFTACGNNKSGHDANNSQSPKDSSKQIVLNIGDQKGNMRAQLEASGALKDIQYKINWYEFPAAAPVAEALKVEGIDLGYLGDAPFIFANSNGGTAKAIAVYKADPYPVALLVPENSPIKNIKDLKGKSVTANKGSIGHLITLRALEKAGLQPNDVNFKFLPPADGKLAVANGSVDVWAVWDPYTAYAELKDHFRIIANGRGLYSGYTFLAATDKSLQDVKKRQSIQNFVYRLKESQLWATAHSQEFGQQYAKITGLPEDVGTLAFKRRNASWESIDPQVIKTSQETADFYTKNKLIPKHFDVTSSFDTSFKVSKDNK</sequence>
<dbReference type="NCBIfam" id="TIGR01728">
    <property type="entry name" value="SsuA_fam"/>
    <property type="match status" value="1"/>
</dbReference>
<name>A0A2U3N3F8_9GAMM</name>
<dbReference type="PANTHER" id="PTHR30024">
    <property type="entry name" value="ALIPHATIC SULFONATES-BINDING PROTEIN-RELATED"/>
    <property type="match status" value="1"/>
</dbReference>
<proteinExistence type="inferred from homology"/>
<evidence type="ECO:0000313" key="8">
    <source>
        <dbReference type="EMBL" id="SPL72230.1"/>
    </source>
</evidence>
<feature type="domain" description="Solute-binding protein family 3/N-terminal" evidence="7">
    <location>
        <begin position="45"/>
        <end position="266"/>
    </location>
</feature>
<dbReference type="SMART" id="SM00062">
    <property type="entry name" value="PBPb"/>
    <property type="match status" value="1"/>
</dbReference>
<dbReference type="SUPFAM" id="SSF53850">
    <property type="entry name" value="Periplasmic binding protein-like II"/>
    <property type="match status" value="1"/>
</dbReference>
<dbReference type="InterPro" id="IPR010067">
    <property type="entry name" value="ABC_SsuA_sub-bd"/>
</dbReference>
<dbReference type="PROSITE" id="PS51257">
    <property type="entry name" value="PROKAR_LIPOPROTEIN"/>
    <property type="match status" value="1"/>
</dbReference>
<evidence type="ECO:0000313" key="9">
    <source>
        <dbReference type="Proteomes" id="UP000245974"/>
    </source>
</evidence>
<dbReference type="GO" id="GO:0042626">
    <property type="term" value="F:ATPase-coupled transmembrane transporter activity"/>
    <property type="evidence" value="ECO:0007669"/>
    <property type="project" value="InterPro"/>
</dbReference>
<keyword evidence="9" id="KW-1185">Reference proteome</keyword>
<accession>A0A2U3N3F8</accession>
<gene>
    <name evidence="8" type="primary">ssuA_7</name>
    <name evidence="8" type="ORF">KPC_3408</name>
</gene>
<evidence type="ECO:0000256" key="1">
    <source>
        <dbReference type="ARBA" id="ARBA00010742"/>
    </source>
</evidence>
<dbReference type="AlphaFoldDB" id="A0A2U3N3F8"/>
<comment type="function">
    <text evidence="4">Part of a binding-protein-dependent transport system for aliphatic sulfonates. Putative binding protein.</text>
</comment>
<dbReference type="FunFam" id="3.40.190.10:FF:000050">
    <property type="entry name" value="Sulfonate ABC transporter substrate-binding protein"/>
    <property type="match status" value="1"/>
</dbReference>
<organism evidence="8 9">
    <name type="scientific">Acinetobacter stercoris</name>
    <dbReference type="NCBI Taxonomy" id="2126983"/>
    <lineage>
        <taxon>Bacteria</taxon>
        <taxon>Pseudomonadati</taxon>
        <taxon>Pseudomonadota</taxon>
        <taxon>Gammaproteobacteria</taxon>
        <taxon>Moraxellales</taxon>
        <taxon>Moraxellaceae</taxon>
        <taxon>Acinetobacter</taxon>
    </lineage>
</organism>
<dbReference type="InterPro" id="IPR001638">
    <property type="entry name" value="Solute-binding_3/MltF_N"/>
</dbReference>
<evidence type="ECO:0000256" key="2">
    <source>
        <dbReference type="ARBA" id="ARBA00022448"/>
    </source>
</evidence>
<dbReference type="Proteomes" id="UP000245974">
    <property type="component" value="Unassembled WGS sequence"/>
</dbReference>
<protein>
    <recommendedName>
        <fullName evidence="5">Putative aliphatic sulfonates-binding protein</fullName>
    </recommendedName>
</protein>
<dbReference type="RefSeq" id="WP_228212314.1">
    <property type="nucleotide sequence ID" value="NZ_OOGT01000240.1"/>
</dbReference>
<dbReference type="EMBL" id="OOGT01000240">
    <property type="protein sequence ID" value="SPL72230.1"/>
    <property type="molecule type" value="Genomic_DNA"/>
</dbReference>
<dbReference type="InParanoid" id="A0A2U3N3F8"/>
<evidence type="ECO:0000256" key="5">
    <source>
        <dbReference type="ARBA" id="ARBA00070228"/>
    </source>
</evidence>
<comment type="similarity">
    <text evidence="1">Belongs to the bacterial solute-binding protein SsuA/TauA family.</text>
</comment>
<evidence type="ECO:0000256" key="4">
    <source>
        <dbReference type="ARBA" id="ARBA00055538"/>
    </source>
</evidence>
<evidence type="ECO:0000256" key="3">
    <source>
        <dbReference type="ARBA" id="ARBA00022729"/>
    </source>
</evidence>
<dbReference type="Gene3D" id="3.40.190.10">
    <property type="entry name" value="Periplasmic binding protein-like II"/>
    <property type="match status" value="2"/>
</dbReference>
<dbReference type="CDD" id="cd13558">
    <property type="entry name" value="PBP2_SsuA_like_2"/>
    <property type="match status" value="1"/>
</dbReference>
<evidence type="ECO:0000259" key="7">
    <source>
        <dbReference type="SMART" id="SM00062"/>
    </source>
</evidence>